<dbReference type="GO" id="GO:0004674">
    <property type="term" value="F:protein serine/threonine kinase activity"/>
    <property type="evidence" value="ECO:0007669"/>
    <property type="project" value="UniProtKB-KW"/>
</dbReference>
<evidence type="ECO:0000259" key="9">
    <source>
        <dbReference type="PROSITE" id="PS50011"/>
    </source>
</evidence>
<keyword evidence="2" id="KW-0723">Serine/threonine-protein kinase</keyword>
<organism evidence="10 11">
    <name type="scientific">Eptatretus burgeri</name>
    <name type="common">Inshore hagfish</name>
    <dbReference type="NCBI Taxonomy" id="7764"/>
    <lineage>
        <taxon>Eukaryota</taxon>
        <taxon>Metazoa</taxon>
        <taxon>Chordata</taxon>
        <taxon>Craniata</taxon>
        <taxon>Vertebrata</taxon>
        <taxon>Cyclostomata</taxon>
        <taxon>Myxini</taxon>
        <taxon>Myxiniformes</taxon>
        <taxon>Myxinidae</taxon>
        <taxon>Eptatretinae</taxon>
        <taxon>Eptatretus</taxon>
    </lineage>
</organism>
<dbReference type="EC" id="2.7.11.1" evidence="1"/>
<keyword evidence="3" id="KW-0808">Transferase</keyword>
<dbReference type="GeneTree" id="ENSGT00550000075037"/>
<dbReference type="PROSITE" id="PS50011">
    <property type="entry name" value="PROTEIN_KINASE_DOM"/>
    <property type="match status" value="1"/>
</dbReference>
<evidence type="ECO:0000256" key="2">
    <source>
        <dbReference type="ARBA" id="ARBA00022527"/>
    </source>
</evidence>
<dbReference type="Pfam" id="PF00069">
    <property type="entry name" value="Pkinase"/>
    <property type="match status" value="1"/>
</dbReference>
<evidence type="ECO:0000256" key="5">
    <source>
        <dbReference type="ARBA" id="ARBA00022777"/>
    </source>
</evidence>
<feature type="domain" description="Protein kinase" evidence="9">
    <location>
        <begin position="20"/>
        <end position="181"/>
    </location>
</feature>
<evidence type="ECO:0000313" key="11">
    <source>
        <dbReference type="Proteomes" id="UP000694388"/>
    </source>
</evidence>
<protein>
    <recommendedName>
        <fullName evidence="1">non-specific serine/threonine protein kinase</fullName>
        <ecNumber evidence="1">2.7.11.1</ecNumber>
    </recommendedName>
</protein>
<dbReference type="Gene3D" id="3.30.200.20">
    <property type="entry name" value="Phosphorylase Kinase, domain 1"/>
    <property type="match status" value="1"/>
</dbReference>
<dbReference type="AlphaFoldDB" id="A0A8C4WTE2"/>
<comment type="catalytic activity">
    <reaction evidence="7">
        <text>L-threonyl-[protein] + ATP = O-phospho-L-threonyl-[protein] + ADP + H(+)</text>
        <dbReference type="Rhea" id="RHEA:46608"/>
        <dbReference type="Rhea" id="RHEA-COMP:11060"/>
        <dbReference type="Rhea" id="RHEA-COMP:11605"/>
        <dbReference type="ChEBI" id="CHEBI:15378"/>
        <dbReference type="ChEBI" id="CHEBI:30013"/>
        <dbReference type="ChEBI" id="CHEBI:30616"/>
        <dbReference type="ChEBI" id="CHEBI:61977"/>
        <dbReference type="ChEBI" id="CHEBI:456216"/>
        <dbReference type="EC" id="2.7.11.1"/>
    </reaction>
</comment>
<dbReference type="InterPro" id="IPR000719">
    <property type="entry name" value="Prot_kinase_dom"/>
</dbReference>
<keyword evidence="6" id="KW-0067">ATP-binding</keyword>
<dbReference type="Gene3D" id="1.10.510.10">
    <property type="entry name" value="Transferase(Phosphotransferase) domain 1"/>
    <property type="match status" value="1"/>
</dbReference>
<dbReference type="InterPro" id="IPR052239">
    <property type="entry name" value="Ser/Thr-specific_kinases"/>
</dbReference>
<keyword evidence="11" id="KW-1185">Reference proteome</keyword>
<evidence type="ECO:0000256" key="4">
    <source>
        <dbReference type="ARBA" id="ARBA00022741"/>
    </source>
</evidence>
<dbReference type="OMA" id="ICHDKES"/>
<evidence type="ECO:0000256" key="1">
    <source>
        <dbReference type="ARBA" id="ARBA00012513"/>
    </source>
</evidence>
<dbReference type="Proteomes" id="UP000694388">
    <property type="component" value="Unplaced"/>
</dbReference>
<reference evidence="10" key="1">
    <citation type="submission" date="2025-08" db="UniProtKB">
        <authorList>
            <consortium name="Ensembl"/>
        </authorList>
    </citation>
    <scope>IDENTIFICATION</scope>
</reference>
<sequence>MGQAFCVCSRSVIVVQEKRYLLIDKLGEGGFSYVDLVEGLHDGHFYALKRIICHDKESKHVALSEAHAHQLFQHPNVLPLVGTREMDKAATCEVWLLLPYHQKGTLWDELERLRDKGSVMEEEHISQILHGICSGLKAIHDRGYAHRYVVLYKLPVWVRISTKLQTLCSEASMCPPSLGNT</sequence>
<dbReference type="GO" id="GO:0005794">
    <property type="term" value="C:Golgi apparatus"/>
    <property type="evidence" value="ECO:0007669"/>
    <property type="project" value="TreeGrafter"/>
</dbReference>
<proteinExistence type="predicted"/>
<dbReference type="Ensembl" id="ENSEBUT00000010908.1">
    <property type="protein sequence ID" value="ENSEBUP00000010361.1"/>
    <property type="gene ID" value="ENSEBUG00000006672.1"/>
</dbReference>
<evidence type="ECO:0000256" key="3">
    <source>
        <dbReference type="ARBA" id="ARBA00022679"/>
    </source>
</evidence>
<dbReference type="PANTHER" id="PTHR45998">
    <property type="entry name" value="SERINE/THREONINE-PROTEIN KINASE 16"/>
    <property type="match status" value="1"/>
</dbReference>
<dbReference type="PANTHER" id="PTHR45998:SF2">
    <property type="entry name" value="SERINE_THREONINE-PROTEIN KINASE 16"/>
    <property type="match status" value="1"/>
</dbReference>
<keyword evidence="4" id="KW-0547">Nucleotide-binding</keyword>
<accession>A0A8C4WTE2</accession>
<keyword evidence="5" id="KW-0418">Kinase</keyword>
<evidence type="ECO:0000313" key="10">
    <source>
        <dbReference type="Ensembl" id="ENSEBUP00000010361.1"/>
    </source>
</evidence>
<name>A0A8C4WTE2_EPTBU</name>
<dbReference type="GO" id="GO:0005524">
    <property type="term" value="F:ATP binding"/>
    <property type="evidence" value="ECO:0007669"/>
    <property type="project" value="UniProtKB-KW"/>
</dbReference>
<evidence type="ECO:0000256" key="6">
    <source>
        <dbReference type="ARBA" id="ARBA00022840"/>
    </source>
</evidence>
<dbReference type="SUPFAM" id="SSF56112">
    <property type="entry name" value="Protein kinase-like (PK-like)"/>
    <property type="match status" value="1"/>
</dbReference>
<comment type="catalytic activity">
    <reaction evidence="8">
        <text>L-seryl-[protein] + ATP = O-phospho-L-seryl-[protein] + ADP + H(+)</text>
        <dbReference type="Rhea" id="RHEA:17989"/>
        <dbReference type="Rhea" id="RHEA-COMP:9863"/>
        <dbReference type="Rhea" id="RHEA-COMP:11604"/>
        <dbReference type="ChEBI" id="CHEBI:15378"/>
        <dbReference type="ChEBI" id="CHEBI:29999"/>
        <dbReference type="ChEBI" id="CHEBI:30616"/>
        <dbReference type="ChEBI" id="CHEBI:83421"/>
        <dbReference type="ChEBI" id="CHEBI:456216"/>
        <dbReference type="EC" id="2.7.11.1"/>
    </reaction>
</comment>
<dbReference type="InterPro" id="IPR011009">
    <property type="entry name" value="Kinase-like_dom_sf"/>
</dbReference>
<reference evidence="10" key="2">
    <citation type="submission" date="2025-09" db="UniProtKB">
        <authorList>
            <consortium name="Ensembl"/>
        </authorList>
    </citation>
    <scope>IDENTIFICATION</scope>
</reference>
<evidence type="ECO:0000256" key="7">
    <source>
        <dbReference type="ARBA" id="ARBA00047899"/>
    </source>
</evidence>
<evidence type="ECO:0000256" key="8">
    <source>
        <dbReference type="ARBA" id="ARBA00048679"/>
    </source>
</evidence>
<dbReference type="SMART" id="SM00220">
    <property type="entry name" value="S_TKc"/>
    <property type="match status" value="1"/>
</dbReference>